<dbReference type="EMBL" id="JAHLQT010006356">
    <property type="protein sequence ID" value="KAG7175060.1"/>
    <property type="molecule type" value="Genomic_DNA"/>
</dbReference>
<name>A0A8J5N831_HOMAM</name>
<evidence type="ECO:0000259" key="4">
    <source>
        <dbReference type="PROSITE" id="PS50105"/>
    </source>
</evidence>
<organism evidence="5 6">
    <name type="scientific">Homarus americanus</name>
    <name type="common">American lobster</name>
    <dbReference type="NCBI Taxonomy" id="6706"/>
    <lineage>
        <taxon>Eukaryota</taxon>
        <taxon>Metazoa</taxon>
        <taxon>Ecdysozoa</taxon>
        <taxon>Arthropoda</taxon>
        <taxon>Crustacea</taxon>
        <taxon>Multicrustacea</taxon>
        <taxon>Malacostraca</taxon>
        <taxon>Eumalacostraca</taxon>
        <taxon>Eucarida</taxon>
        <taxon>Decapoda</taxon>
        <taxon>Pleocyemata</taxon>
        <taxon>Astacidea</taxon>
        <taxon>Nephropoidea</taxon>
        <taxon>Nephropidae</taxon>
        <taxon>Homarus</taxon>
    </lineage>
</organism>
<feature type="domain" description="SAM" evidence="4">
    <location>
        <begin position="483"/>
        <end position="545"/>
    </location>
</feature>
<dbReference type="SUPFAM" id="SSF54791">
    <property type="entry name" value="Eukaryotic type KH-domain (KH-domain type I)"/>
    <property type="match status" value="2"/>
</dbReference>
<comment type="caution">
    <text evidence="5">The sequence shown here is derived from an EMBL/GenBank/DDBJ whole genome shotgun (WGS) entry which is preliminary data.</text>
</comment>
<accession>A0A8J5N831</accession>
<dbReference type="Gene3D" id="3.30.310.270">
    <property type="match status" value="1"/>
</dbReference>
<keyword evidence="2" id="KW-0694">RNA-binding</keyword>
<feature type="compositionally biased region" description="Low complexity" evidence="3">
    <location>
        <begin position="418"/>
        <end position="447"/>
    </location>
</feature>
<evidence type="ECO:0000313" key="5">
    <source>
        <dbReference type="EMBL" id="KAG7175060.1"/>
    </source>
</evidence>
<dbReference type="Pfam" id="PF00536">
    <property type="entry name" value="SAM_1"/>
    <property type="match status" value="1"/>
</dbReference>
<dbReference type="InterPro" id="IPR054727">
    <property type="entry name" value="BICC1_KH"/>
</dbReference>
<evidence type="ECO:0000256" key="2">
    <source>
        <dbReference type="PROSITE-ProRule" id="PRU00117"/>
    </source>
</evidence>
<keyword evidence="6" id="KW-1185">Reference proteome</keyword>
<keyword evidence="1" id="KW-0677">Repeat</keyword>
<sequence length="567" mass="61460">MDILAGDIEIDLPPDEDDDPHVRVLGLPDAVRTAGAMVRQELEPHNKVTMKLDVSWTYHSHIIGKGGNTIQPVVKRTGVHQQPGGGAGLEEARSAIRELTPLIFTFTLSAAAQFINTCISDPNMLIIHVQNTYDVQNQIPVQMTVEISPQHHTFVLGRNTRTLKAHHATATKITFPDSNDISLPPLKKSTVTISGGIDNVYLASQKHFSLTYTAGALPLVLMFDLLPDQTVDSNEVSQIMQTLDAYSYKKQEARWVPVLIKGAERNAGNIYEAWRLISHAEKAPPKARIPPTYHISDAAPLFGLTCTPSPQVHPTALWGGLTTSSSRPPHTFQGSQYNNMLFDHTSSYYAADLLLRSGTSNCNNNNSIMSSNMNNNCIKPKHCGGLGVGSGVNLNSLVSGIGSMTVSNGAEDASCGTSSNSGSSLSSPAPSPRDQSPDQIISMSSSSHQNPYGDSESTPTNGMNDIDRRAPGCEKKHIEMAAQKMTSLSDYSSKKVQAAKDVFTAQEVDVNMFLTLDDTDLKELGIKIFGHRKRILMAIKDLGTKKPFFFGSVTGSSAIRETASTWD</sequence>
<dbReference type="PANTHER" id="PTHR10627">
    <property type="entry name" value="SCP160"/>
    <property type="match status" value="1"/>
</dbReference>
<evidence type="ECO:0000256" key="3">
    <source>
        <dbReference type="SAM" id="MobiDB-lite"/>
    </source>
</evidence>
<feature type="region of interest" description="Disordered" evidence="3">
    <location>
        <begin position="409"/>
        <end position="469"/>
    </location>
</feature>
<dbReference type="SUPFAM" id="SSF47769">
    <property type="entry name" value="SAM/Pointed domain"/>
    <property type="match status" value="1"/>
</dbReference>
<dbReference type="InterPro" id="IPR001660">
    <property type="entry name" value="SAM"/>
</dbReference>
<dbReference type="GO" id="GO:0003723">
    <property type="term" value="F:RNA binding"/>
    <property type="evidence" value="ECO:0007669"/>
    <property type="project" value="UniProtKB-UniRule"/>
</dbReference>
<dbReference type="InterPro" id="IPR013761">
    <property type="entry name" value="SAM/pointed_sf"/>
</dbReference>
<dbReference type="Gene3D" id="1.10.150.50">
    <property type="entry name" value="Transcription Factor, Ets-1"/>
    <property type="match status" value="1"/>
</dbReference>
<dbReference type="GO" id="GO:0005737">
    <property type="term" value="C:cytoplasm"/>
    <property type="evidence" value="ECO:0007669"/>
    <property type="project" value="TreeGrafter"/>
</dbReference>
<feature type="compositionally biased region" description="Polar residues" evidence="3">
    <location>
        <begin position="448"/>
        <end position="463"/>
    </location>
</feature>
<dbReference type="Pfam" id="PF22985">
    <property type="entry name" value="KH_BICC1"/>
    <property type="match status" value="1"/>
</dbReference>
<dbReference type="Gene3D" id="3.30.1370.10">
    <property type="entry name" value="K Homology domain, type 1"/>
    <property type="match status" value="1"/>
</dbReference>
<dbReference type="PROSITE" id="PS50084">
    <property type="entry name" value="KH_TYPE_1"/>
    <property type="match status" value="1"/>
</dbReference>
<gene>
    <name evidence="5" type="primary">Bicc1-L</name>
    <name evidence="5" type="ORF">Hamer_G015280</name>
</gene>
<dbReference type="AlphaFoldDB" id="A0A8J5N831"/>
<evidence type="ECO:0000256" key="1">
    <source>
        <dbReference type="ARBA" id="ARBA00022737"/>
    </source>
</evidence>
<dbReference type="PANTHER" id="PTHR10627:SF69">
    <property type="entry name" value="PROTEIN BICAUDAL C"/>
    <property type="match status" value="1"/>
</dbReference>
<reference evidence="5" key="1">
    <citation type="journal article" date="2021" name="Sci. Adv.">
        <title>The American lobster genome reveals insights on longevity, neural, and immune adaptations.</title>
        <authorList>
            <person name="Polinski J.M."/>
            <person name="Zimin A.V."/>
            <person name="Clark K.F."/>
            <person name="Kohn A.B."/>
            <person name="Sadowski N."/>
            <person name="Timp W."/>
            <person name="Ptitsyn A."/>
            <person name="Khanna P."/>
            <person name="Romanova D.Y."/>
            <person name="Williams P."/>
            <person name="Greenwood S.J."/>
            <person name="Moroz L.L."/>
            <person name="Walt D.R."/>
            <person name="Bodnar A.G."/>
        </authorList>
    </citation>
    <scope>NUCLEOTIDE SEQUENCE</scope>
    <source>
        <strain evidence="5">GMGI-L3</strain>
    </source>
</reference>
<dbReference type="Proteomes" id="UP000747542">
    <property type="component" value="Unassembled WGS sequence"/>
</dbReference>
<proteinExistence type="predicted"/>
<protein>
    <submittedName>
        <fullName evidence="5">Bicaudal C 1-like</fullName>
    </submittedName>
</protein>
<evidence type="ECO:0000313" key="6">
    <source>
        <dbReference type="Proteomes" id="UP000747542"/>
    </source>
</evidence>
<dbReference type="InterPro" id="IPR036612">
    <property type="entry name" value="KH_dom_type_1_sf"/>
</dbReference>
<dbReference type="PROSITE" id="PS50105">
    <property type="entry name" value="SAM_DOMAIN"/>
    <property type="match status" value="1"/>
</dbReference>